<dbReference type="AlphaFoldDB" id="A0A5J4TGI3"/>
<reference evidence="1 2" key="1">
    <citation type="submission" date="2019-03" db="EMBL/GenBank/DDBJ databases">
        <title>Single cell metagenomics reveals metabolic interactions within the superorganism composed of flagellate Streblomastix strix and complex community of Bacteroidetes bacteria on its surface.</title>
        <authorList>
            <person name="Treitli S.C."/>
            <person name="Kolisko M."/>
            <person name="Husnik F."/>
            <person name="Keeling P."/>
            <person name="Hampl V."/>
        </authorList>
    </citation>
    <scope>NUCLEOTIDE SEQUENCE [LARGE SCALE GENOMIC DNA]</scope>
    <source>
        <strain evidence="1">ST1C</strain>
    </source>
</reference>
<dbReference type="EMBL" id="SNRW01031111">
    <property type="protein sequence ID" value="KAA6357626.1"/>
    <property type="molecule type" value="Genomic_DNA"/>
</dbReference>
<sequence>MVISVIRETKENNFLNGFSNKGNLQMLQQRKLFKAGLRHDDDIGNKLSNSKSYGQVE</sequence>
<evidence type="ECO:0000313" key="1">
    <source>
        <dbReference type="EMBL" id="KAA6357626.1"/>
    </source>
</evidence>
<comment type="caution">
    <text evidence="1">The sequence shown here is derived from an EMBL/GenBank/DDBJ whole genome shotgun (WGS) entry which is preliminary data.</text>
</comment>
<feature type="non-terminal residue" evidence="1">
    <location>
        <position position="57"/>
    </location>
</feature>
<gene>
    <name evidence="1" type="ORF">EZS28_046846</name>
</gene>
<evidence type="ECO:0000313" key="2">
    <source>
        <dbReference type="Proteomes" id="UP000324800"/>
    </source>
</evidence>
<proteinExistence type="predicted"/>
<name>A0A5J4TGI3_9EUKA</name>
<protein>
    <submittedName>
        <fullName evidence="1">Uncharacterized protein</fullName>
    </submittedName>
</protein>
<dbReference type="Proteomes" id="UP000324800">
    <property type="component" value="Unassembled WGS sequence"/>
</dbReference>
<accession>A0A5J4TGI3</accession>
<organism evidence="1 2">
    <name type="scientific">Streblomastix strix</name>
    <dbReference type="NCBI Taxonomy" id="222440"/>
    <lineage>
        <taxon>Eukaryota</taxon>
        <taxon>Metamonada</taxon>
        <taxon>Preaxostyla</taxon>
        <taxon>Oxymonadida</taxon>
        <taxon>Streblomastigidae</taxon>
        <taxon>Streblomastix</taxon>
    </lineage>
</organism>